<evidence type="ECO:0000313" key="2">
    <source>
        <dbReference type="EMBL" id="SFI62516.1"/>
    </source>
</evidence>
<protein>
    <recommendedName>
        <fullName evidence="5">NADPH-dependent FMN reductase</fullName>
    </recommendedName>
</protein>
<proteinExistence type="predicted"/>
<dbReference type="EMBL" id="NITY01000001">
    <property type="protein sequence ID" value="PHM46285.1"/>
    <property type="molecule type" value="Genomic_DNA"/>
</dbReference>
<reference evidence="1 4" key="3">
    <citation type="journal article" date="2017" name="Nat. Microbiol.">
        <title>Natural product diversity associated with the nematode symbionts Photorhabdus and Xenorhabdus.</title>
        <authorList>
            <person name="Tobias N.J."/>
            <person name="Wolff H."/>
            <person name="Djahanschiri B."/>
            <person name="Grundmann F."/>
            <person name="Kronenwerth M."/>
            <person name="Shi Y.M."/>
            <person name="Simonyi S."/>
            <person name="Grun P."/>
            <person name="Shapiro-Ilan D."/>
            <person name="Pidot S.J."/>
            <person name="Stinear T.P."/>
            <person name="Ebersberger I."/>
            <person name="Bode H.B."/>
        </authorList>
    </citation>
    <scope>NUCLEOTIDE SEQUENCE [LARGE SCALE GENOMIC DNA]</scope>
    <source>
        <strain evidence="1 4">DSM 17908</strain>
    </source>
</reference>
<accession>A0A1I3JQR8</accession>
<evidence type="ECO:0000313" key="1">
    <source>
        <dbReference type="EMBL" id="PHM46285.1"/>
    </source>
</evidence>
<evidence type="ECO:0008006" key="5">
    <source>
        <dbReference type="Google" id="ProtNLM"/>
    </source>
</evidence>
<dbReference type="EMBL" id="FORG01000002">
    <property type="protein sequence ID" value="SFI62516.1"/>
    <property type="molecule type" value="Genomic_DNA"/>
</dbReference>
<dbReference type="Gene3D" id="3.40.50.360">
    <property type="match status" value="1"/>
</dbReference>
<evidence type="ECO:0000313" key="4">
    <source>
        <dbReference type="Proteomes" id="UP000224607"/>
    </source>
</evidence>
<reference evidence="2" key="1">
    <citation type="submission" date="2016-10" db="EMBL/GenBank/DDBJ databases">
        <authorList>
            <person name="de Groot N.N."/>
        </authorList>
    </citation>
    <scope>NUCLEOTIDE SEQUENCE [LARGE SCALE GENOMIC DNA]</scope>
    <source>
        <strain evidence="2">DSM 17908</strain>
    </source>
</reference>
<dbReference type="Proteomes" id="UP000198919">
    <property type="component" value="Unassembled WGS sequence"/>
</dbReference>
<gene>
    <name evidence="2" type="ORF">SAMN05421680_102288</name>
    <name evidence="1" type="ORF">Xmau_00694</name>
</gene>
<dbReference type="STRING" id="351675.SAMN05421680_102288"/>
<evidence type="ECO:0000313" key="3">
    <source>
        <dbReference type="Proteomes" id="UP000198919"/>
    </source>
</evidence>
<keyword evidence="4" id="KW-1185">Reference proteome</keyword>
<name>A0A1I3JQR8_9GAMM</name>
<reference evidence="3" key="2">
    <citation type="submission" date="2016-10" db="EMBL/GenBank/DDBJ databases">
        <authorList>
            <person name="Varghese N."/>
            <person name="Submissions S."/>
        </authorList>
    </citation>
    <scope>NUCLEOTIDE SEQUENCE [LARGE SCALE GENOMIC DNA]</scope>
    <source>
        <strain evidence="3">DSM 17908</strain>
    </source>
</reference>
<sequence length="77" mass="8609">MKSTYNILGISGSLREASMNTLFLRAMGRVCPKNINFEIYSSLDAIPPFNADNEDKNLPEVSHWRNALSMGRFNSVG</sequence>
<organism evidence="2 3">
    <name type="scientific">Xenorhabdus mauleonii</name>
    <dbReference type="NCBI Taxonomy" id="351675"/>
    <lineage>
        <taxon>Bacteria</taxon>
        <taxon>Pseudomonadati</taxon>
        <taxon>Pseudomonadota</taxon>
        <taxon>Gammaproteobacteria</taxon>
        <taxon>Enterobacterales</taxon>
        <taxon>Morganellaceae</taxon>
        <taxon>Xenorhabdus</taxon>
    </lineage>
</organism>
<dbReference type="InterPro" id="IPR029039">
    <property type="entry name" value="Flavoprotein-like_sf"/>
</dbReference>
<dbReference type="Proteomes" id="UP000224607">
    <property type="component" value="Unassembled WGS sequence"/>
</dbReference>
<dbReference type="SUPFAM" id="SSF52218">
    <property type="entry name" value="Flavoproteins"/>
    <property type="match status" value="1"/>
</dbReference>
<dbReference type="AlphaFoldDB" id="A0A1I3JQR8"/>
<dbReference type="RefSeq" id="WP_244590550.1">
    <property type="nucleotide sequence ID" value="NZ_CAWNQB010000001.1"/>
</dbReference>